<protein>
    <submittedName>
        <fullName evidence="2">Uncharacterized protein</fullName>
    </submittedName>
</protein>
<reference evidence="2 3" key="1">
    <citation type="journal article" date="2015" name="Genome Announc.">
        <title>Draft Genome Sequence of the Terrestrial Cyanobacterium Scytonema millei VB511283, Isolated from Eastern India.</title>
        <authorList>
            <person name="Sen D."/>
            <person name="Chandrababunaidu M.M."/>
            <person name="Singh D."/>
            <person name="Sanghi N."/>
            <person name="Ghorai A."/>
            <person name="Mishra G.P."/>
            <person name="Madduluri M."/>
            <person name="Adhikary S.P."/>
            <person name="Tripathy S."/>
        </authorList>
    </citation>
    <scope>NUCLEOTIDE SEQUENCE [LARGE SCALE GENOMIC DNA]</scope>
    <source>
        <strain evidence="2 3">VB511283</strain>
    </source>
</reference>
<gene>
    <name evidence="2" type="ORF">QH73_0019115</name>
</gene>
<proteinExistence type="predicted"/>
<evidence type="ECO:0000313" key="2">
    <source>
        <dbReference type="EMBL" id="NHC36724.1"/>
    </source>
</evidence>
<name>A0A9X5E9S5_9CYAN</name>
<accession>A0A9X5E9S5</accession>
<evidence type="ECO:0000313" key="3">
    <source>
        <dbReference type="Proteomes" id="UP000031532"/>
    </source>
</evidence>
<dbReference type="AlphaFoldDB" id="A0A9X5E9S5"/>
<feature type="compositionally biased region" description="Low complexity" evidence="1">
    <location>
        <begin position="47"/>
        <end position="63"/>
    </location>
</feature>
<dbReference type="RefSeq" id="WP_132867380.1">
    <property type="nucleotide sequence ID" value="NZ_JTJC03000005.1"/>
</dbReference>
<dbReference type="SUPFAM" id="SSF82171">
    <property type="entry name" value="DPP6 N-terminal domain-like"/>
    <property type="match status" value="1"/>
</dbReference>
<keyword evidence="3" id="KW-1185">Reference proteome</keyword>
<comment type="caution">
    <text evidence="2">The sequence shown here is derived from an EMBL/GenBank/DDBJ whole genome shotgun (WGS) entry which is preliminary data.</text>
</comment>
<dbReference type="Proteomes" id="UP000031532">
    <property type="component" value="Unassembled WGS sequence"/>
</dbReference>
<feature type="region of interest" description="Disordered" evidence="1">
    <location>
        <begin position="44"/>
        <end position="75"/>
    </location>
</feature>
<evidence type="ECO:0000256" key="1">
    <source>
        <dbReference type="SAM" id="MobiDB-lite"/>
    </source>
</evidence>
<dbReference type="OrthoDB" id="478139at2"/>
<organism evidence="2 3">
    <name type="scientific">Scytonema millei VB511283</name>
    <dbReference type="NCBI Taxonomy" id="1245923"/>
    <lineage>
        <taxon>Bacteria</taxon>
        <taxon>Bacillati</taxon>
        <taxon>Cyanobacteriota</taxon>
        <taxon>Cyanophyceae</taxon>
        <taxon>Nostocales</taxon>
        <taxon>Scytonemataceae</taxon>
        <taxon>Scytonema</taxon>
    </lineage>
</organism>
<sequence length="305" mass="32153">MEIRISRRRFGQLAIATTTIAGFSYLASKTSAQTSGLAIAGISSRGTVTTPDSSSTDVSSPSVETGDAPDTSDTSQQVIISSIDLPTGRRQRGVTSAMPTDESISGFAYLIDGTPVVAMTPARTSRRKGRNPTRLSFPGISRADVTVSGLTPQQRLESLMVTSDGTLLGLVANKNGTPPVRLVEVNPNTGIFNVRLSLPSDQKYSTLAICPNGTIYTTSVANGATTLVRINLAQASVTPLVQLRLNNNSWGNGLQSLLCNNANQLIAFGAPRYVQPNALYTVDLSSGAMAKLVDFDAARVAMRTV</sequence>
<dbReference type="EMBL" id="JTJC03000005">
    <property type="protein sequence ID" value="NHC36724.1"/>
    <property type="molecule type" value="Genomic_DNA"/>
</dbReference>